<protein>
    <recommendedName>
        <fullName evidence="3">Bacterial repeat domain-containing protein</fullName>
    </recommendedName>
</protein>
<gene>
    <name evidence="1" type="ORF">HQ38_05805</name>
</gene>
<sequence length="441" mass="47988">MLGFLSPLSVEGQTTYYAITLNKEGSGTVKFTSEGVDIPDITKVASGTNVKITLLPDEGYEVKFAEYIEGSAFSGTPFESGDLVRMYSNLTVNVKFAQKQVQPIRFYLPNAFSVQNGELMWGNGVTSVSQEFSPGEEMPLEARADVGYELDYIKVGDKPVQMIYSDATQTYSGKHLVSEEDRGKYISAAFKRKPDAPASYYIELREEYQYNGEDDGSGDDQSANIKGAKIDASGRKYVNIGDQLEVEILSKLPNWSVNVYVNLEEVIPNSEGLYKFQVGENMISEDKLKVKVVFKESSEEPEPPQKYTVTIAKDAGEGSLSVKDDENFRPIQSGDNVAEGTGLVLIAKPDHGYTLEYVKVNGISIVMDPIAGTNQLEGSATVSAATNITYAFKEAAVEQVEVSFDAPANGTFSVKKGETYIETGSTVETGSELTLIAVGGQ</sequence>
<proteinExistence type="predicted"/>
<organism evidence="1 2">
    <name type="scientific">Porphyromonas crevioricanis</name>
    <dbReference type="NCBI Taxonomy" id="393921"/>
    <lineage>
        <taxon>Bacteria</taxon>
        <taxon>Pseudomonadati</taxon>
        <taxon>Bacteroidota</taxon>
        <taxon>Bacteroidia</taxon>
        <taxon>Bacteroidales</taxon>
        <taxon>Porphyromonadaceae</taxon>
        <taxon>Porphyromonas</taxon>
    </lineage>
</organism>
<dbReference type="AlphaFoldDB" id="A0AB34PFJ2"/>
<evidence type="ECO:0008006" key="3">
    <source>
        <dbReference type="Google" id="ProtNLM"/>
    </source>
</evidence>
<name>A0AB34PFJ2_9PORP</name>
<evidence type="ECO:0000313" key="1">
    <source>
        <dbReference type="EMBL" id="KGN94478.1"/>
    </source>
</evidence>
<evidence type="ECO:0000313" key="2">
    <source>
        <dbReference type="Proteomes" id="UP000030136"/>
    </source>
</evidence>
<dbReference type="Proteomes" id="UP000030136">
    <property type="component" value="Unassembled WGS sequence"/>
</dbReference>
<comment type="caution">
    <text evidence="1">The sequence shown here is derived from an EMBL/GenBank/DDBJ whole genome shotgun (WGS) entry which is preliminary data.</text>
</comment>
<accession>A0AB34PFJ2</accession>
<dbReference type="EMBL" id="JQJC01000018">
    <property type="protein sequence ID" value="KGN94478.1"/>
    <property type="molecule type" value="Genomic_DNA"/>
</dbReference>
<reference evidence="1 2" key="1">
    <citation type="submission" date="2014-08" db="EMBL/GenBank/DDBJ databases">
        <title>Porphyromonas crevioricanis strain:COT-253_OH1447 Genome sequencing.</title>
        <authorList>
            <person name="Wallis C."/>
            <person name="Deusch O."/>
            <person name="O'Flynn C."/>
            <person name="Davis I."/>
            <person name="Jospin G."/>
            <person name="Darling A.E."/>
            <person name="Coil D.A."/>
            <person name="Alexiev A."/>
            <person name="Horsfall A."/>
            <person name="Kirkwood N."/>
            <person name="Harris S."/>
            <person name="Eisen J.A."/>
        </authorList>
    </citation>
    <scope>NUCLEOTIDE SEQUENCE [LARGE SCALE GENOMIC DNA]</scope>
    <source>
        <strain evidence="2">COT-253 OH1447</strain>
    </source>
</reference>